<evidence type="ECO:0000313" key="2">
    <source>
        <dbReference type="Proteomes" id="UP000195569"/>
    </source>
</evidence>
<comment type="caution">
    <text evidence="1">The sequence shown here is derived from an EMBL/GenBank/DDBJ whole genome shotgun (WGS) entry which is preliminary data.</text>
</comment>
<dbReference type="RefSeq" id="WP_087738925.1">
    <property type="nucleotide sequence ID" value="NZ_CYGY02000075.1"/>
</dbReference>
<name>A0A1N7SSA8_9BURK</name>
<gene>
    <name evidence="1" type="ORF">BN2476_750153</name>
</gene>
<dbReference type="AlphaFoldDB" id="A0A1N7SSA8"/>
<dbReference type="OrthoDB" id="9079394at2"/>
<evidence type="ECO:0000313" key="1">
    <source>
        <dbReference type="EMBL" id="SIT50210.1"/>
    </source>
</evidence>
<protein>
    <submittedName>
        <fullName evidence="1">Uncharacterized protein</fullName>
    </submittedName>
</protein>
<accession>A0A1N7SSA8</accession>
<dbReference type="EMBL" id="CYGY02000075">
    <property type="protein sequence ID" value="SIT50210.1"/>
    <property type="molecule type" value="Genomic_DNA"/>
</dbReference>
<proteinExistence type="predicted"/>
<keyword evidence="2" id="KW-1185">Reference proteome</keyword>
<sequence length="268" mass="28708">MTHLIVAHFQSSNSAAQASAAQILHAQTGGLLLKPGTLDGHGEHVNNNQRLTESENALQDHYCTMMTSPRGGIIDVSTEHRAAMIAFIQLRRHVLTELKTIIVSVSPDTASQQAAVETLTAICASGVAPAGIRILATDVPADARVDDVCPSVVEYAREAQITVTPDGVLPVSTSFAKAQQFRMPIAAVLNRAVDFETELVSARVNGAPEKIMHALAHKVIAQRDLLGTADTFKRVAGTLGLPCISQDEWRAECAPTTNRKRAKTVTFD</sequence>
<reference evidence="1" key="1">
    <citation type="submission" date="2016-12" db="EMBL/GenBank/DDBJ databases">
        <authorList>
            <person name="Moulin L."/>
        </authorList>
    </citation>
    <scope>NUCLEOTIDE SEQUENCE [LARGE SCALE GENOMIC DNA]</scope>
    <source>
        <strain evidence="1">STM 7183</strain>
    </source>
</reference>
<organism evidence="1 2">
    <name type="scientific">Paraburkholderia piptadeniae</name>
    <dbReference type="NCBI Taxonomy" id="1701573"/>
    <lineage>
        <taxon>Bacteria</taxon>
        <taxon>Pseudomonadati</taxon>
        <taxon>Pseudomonadota</taxon>
        <taxon>Betaproteobacteria</taxon>
        <taxon>Burkholderiales</taxon>
        <taxon>Burkholderiaceae</taxon>
        <taxon>Paraburkholderia</taxon>
    </lineage>
</organism>
<dbReference type="Proteomes" id="UP000195569">
    <property type="component" value="Unassembled WGS sequence"/>
</dbReference>